<comment type="caution">
    <text evidence="1">The sequence shown here is derived from an EMBL/GenBank/DDBJ whole genome shotgun (WGS) entry which is preliminary data.</text>
</comment>
<name>A0A7K3QVM7_9ACTN</name>
<dbReference type="EMBL" id="JAAGMR010000223">
    <property type="protein sequence ID" value="NEB93901.1"/>
    <property type="molecule type" value="Genomic_DNA"/>
</dbReference>
<dbReference type="RefSeq" id="WP_164190482.1">
    <property type="nucleotide sequence ID" value="NZ_JAAGMR010000223.1"/>
</dbReference>
<evidence type="ECO:0000313" key="2">
    <source>
        <dbReference type="Proteomes" id="UP000470520"/>
    </source>
</evidence>
<gene>
    <name evidence="1" type="ORF">G3I21_19775</name>
</gene>
<dbReference type="AlphaFoldDB" id="A0A7K3QVM7"/>
<reference evidence="1 2" key="1">
    <citation type="submission" date="2020-01" db="EMBL/GenBank/DDBJ databases">
        <title>Insect and environment-associated Actinomycetes.</title>
        <authorList>
            <person name="Currrie C."/>
            <person name="Chevrette M."/>
            <person name="Carlson C."/>
            <person name="Stubbendieck R."/>
            <person name="Wendt-Pienkowski E."/>
        </authorList>
    </citation>
    <scope>NUCLEOTIDE SEQUENCE [LARGE SCALE GENOMIC DNA]</scope>
    <source>
        <strain evidence="1 2">SID7754</strain>
    </source>
</reference>
<evidence type="ECO:0000313" key="1">
    <source>
        <dbReference type="EMBL" id="NEB93901.1"/>
    </source>
</evidence>
<sequence>MGRPQINEKRFYLYPTKRVAAVLEDEEQCSNACHDLEKAGIDLSDVNLLSGSEGQQLLGRGRSRGLLGGFVRWLQHWGYERTTLEMHNDALRHGKWLIFVPARNNKEAGRVIEILRAHSAAEVMFHFRHWAVQYFPPKYQLKP</sequence>
<organism evidence="1 2">
    <name type="scientific">Streptomyces bauhiniae</name>
    <dbReference type="NCBI Taxonomy" id="2340725"/>
    <lineage>
        <taxon>Bacteria</taxon>
        <taxon>Bacillati</taxon>
        <taxon>Actinomycetota</taxon>
        <taxon>Actinomycetes</taxon>
        <taxon>Kitasatosporales</taxon>
        <taxon>Streptomycetaceae</taxon>
        <taxon>Streptomyces</taxon>
    </lineage>
</organism>
<dbReference type="Proteomes" id="UP000470520">
    <property type="component" value="Unassembled WGS sequence"/>
</dbReference>
<accession>A0A7K3QVM7</accession>
<proteinExistence type="predicted"/>
<protein>
    <submittedName>
        <fullName evidence="1">Uncharacterized protein</fullName>
    </submittedName>
</protein>